<organism evidence="1 2">
    <name type="scientific">Lacticaseibacillus saniviri JCM 17471 = DSM 24301</name>
    <dbReference type="NCBI Taxonomy" id="1293598"/>
    <lineage>
        <taxon>Bacteria</taxon>
        <taxon>Bacillati</taxon>
        <taxon>Bacillota</taxon>
        <taxon>Bacilli</taxon>
        <taxon>Lactobacillales</taxon>
        <taxon>Lactobacillaceae</taxon>
        <taxon>Lacticaseibacillus</taxon>
    </lineage>
</organism>
<dbReference type="OrthoDB" id="2088193at2"/>
<proteinExistence type="predicted"/>
<dbReference type="InterPro" id="IPR020288">
    <property type="entry name" value="Sheath_initiator"/>
</dbReference>
<dbReference type="STRING" id="1293598.IV56_GL002099"/>
<keyword evidence="2" id="KW-1185">Reference proteome</keyword>
<evidence type="ECO:0000313" key="1">
    <source>
        <dbReference type="EMBL" id="KRO15908.1"/>
    </source>
</evidence>
<accession>A0A0R2MQL9</accession>
<dbReference type="Gene3D" id="3.10.450.40">
    <property type="match status" value="1"/>
</dbReference>
<comment type="caution">
    <text evidence="1">The sequence shown here is derived from an EMBL/GenBank/DDBJ whole genome shotgun (WGS) entry which is preliminary data.</text>
</comment>
<evidence type="ECO:0000313" key="2">
    <source>
        <dbReference type="Proteomes" id="UP000050969"/>
    </source>
</evidence>
<dbReference type="SUPFAM" id="SSF160719">
    <property type="entry name" value="gpW/gp25-like"/>
    <property type="match status" value="1"/>
</dbReference>
<evidence type="ECO:0008006" key="3">
    <source>
        <dbReference type="Google" id="ProtNLM"/>
    </source>
</evidence>
<dbReference type="Proteomes" id="UP000050969">
    <property type="component" value="Unassembled WGS sequence"/>
</dbReference>
<dbReference type="AlphaFoldDB" id="A0A0R2MQL9"/>
<protein>
    <recommendedName>
        <fullName evidence="3">DUF2634 domain-containing protein</fullName>
    </recommendedName>
</protein>
<dbReference type="Pfam" id="PF10934">
    <property type="entry name" value="Sheath_initiator"/>
    <property type="match status" value="1"/>
</dbReference>
<gene>
    <name evidence="1" type="ORF">IV56_GL002099</name>
</gene>
<dbReference type="EMBL" id="JQCE01000058">
    <property type="protein sequence ID" value="KRO15908.1"/>
    <property type="molecule type" value="Genomic_DNA"/>
</dbReference>
<dbReference type="PATRIC" id="fig|1293598.4.peg.2190"/>
<reference evidence="1 2" key="1">
    <citation type="journal article" date="2015" name="Genome Announc.">
        <title>Expanding the biotechnology potential of lactobacilli through comparative genomics of 213 strains and associated genera.</title>
        <authorList>
            <person name="Sun Z."/>
            <person name="Harris H.M."/>
            <person name="McCann A."/>
            <person name="Guo C."/>
            <person name="Argimon S."/>
            <person name="Zhang W."/>
            <person name="Yang X."/>
            <person name="Jeffery I.B."/>
            <person name="Cooney J.C."/>
            <person name="Kagawa T.F."/>
            <person name="Liu W."/>
            <person name="Song Y."/>
            <person name="Salvetti E."/>
            <person name="Wrobel A."/>
            <person name="Rasinkangas P."/>
            <person name="Parkhill J."/>
            <person name="Rea M.C."/>
            <person name="O'Sullivan O."/>
            <person name="Ritari J."/>
            <person name="Douillard F.P."/>
            <person name="Paul Ross R."/>
            <person name="Yang R."/>
            <person name="Briner A.E."/>
            <person name="Felis G.E."/>
            <person name="de Vos W.M."/>
            <person name="Barrangou R."/>
            <person name="Klaenhammer T.R."/>
            <person name="Caufield P.W."/>
            <person name="Cui Y."/>
            <person name="Zhang H."/>
            <person name="O'Toole P.W."/>
        </authorList>
    </citation>
    <scope>NUCLEOTIDE SEQUENCE [LARGE SCALE GENOMIC DNA]</scope>
    <source>
        <strain evidence="1 2">DSM 24301</strain>
    </source>
</reference>
<dbReference type="RefSeq" id="WP_054777824.1">
    <property type="nucleotide sequence ID" value="NZ_BBBX01000020.1"/>
</dbReference>
<sequence>MIDFKLDHDDDVVFDIDDIAETSGIDEVMQAVSILLKTRMGEFFADEEMGLDTEYVLGKAYNEAYATGAITDAMQKDSRVTAVNDISLTVVENRNLVATVEFMADDRISSTEVMILA</sequence>
<name>A0A0R2MQL9_9LACO</name>